<dbReference type="GO" id="GO:0032259">
    <property type="term" value="P:methylation"/>
    <property type="evidence" value="ECO:0007669"/>
    <property type="project" value="UniProtKB-KW"/>
</dbReference>
<name>A0A6P2CM25_9LACO</name>
<dbReference type="Proteomes" id="UP000442244">
    <property type="component" value="Unassembled WGS sequence"/>
</dbReference>
<comment type="caution">
    <text evidence="6">The sequence shown here is derived from an EMBL/GenBank/DDBJ whole genome shotgun (WGS) entry which is preliminary data.</text>
</comment>
<evidence type="ECO:0000256" key="2">
    <source>
        <dbReference type="ARBA" id="ARBA00022603"/>
    </source>
</evidence>
<evidence type="ECO:0000256" key="1">
    <source>
        <dbReference type="ARBA" id="ARBA00011947"/>
    </source>
</evidence>
<dbReference type="GO" id="GO:0005829">
    <property type="term" value="C:cytosol"/>
    <property type="evidence" value="ECO:0007669"/>
    <property type="project" value="TreeGrafter"/>
</dbReference>
<dbReference type="PANTHER" id="PTHR11548">
    <property type="entry name" value="THYMIDYLATE SYNTHASE 1"/>
    <property type="match status" value="1"/>
</dbReference>
<protein>
    <recommendedName>
        <fullName evidence="1">thymidylate synthase</fullName>
        <ecNumber evidence="1">2.1.1.45</ecNumber>
    </recommendedName>
</protein>
<keyword evidence="4" id="KW-0545">Nucleotide biosynthesis</keyword>
<dbReference type="CDD" id="cd00351">
    <property type="entry name" value="TS_Pyrimidine_HMase"/>
    <property type="match status" value="1"/>
</dbReference>
<evidence type="ECO:0000256" key="4">
    <source>
        <dbReference type="ARBA" id="ARBA00022727"/>
    </source>
</evidence>
<evidence type="ECO:0000256" key="3">
    <source>
        <dbReference type="ARBA" id="ARBA00022679"/>
    </source>
</evidence>
<dbReference type="InterPro" id="IPR045097">
    <property type="entry name" value="Thymidate_synth/dCMP_Mease"/>
</dbReference>
<accession>A0A6P2CM25</accession>
<gene>
    <name evidence="6" type="ORF">ESZ47_00415</name>
</gene>
<dbReference type="GO" id="GO:0004799">
    <property type="term" value="F:thymidylate synthase activity"/>
    <property type="evidence" value="ECO:0007669"/>
    <property type="project" value="UniProtKB-EC"/>
</dbReference>
<dbReference type="EMBL" id="SDGY01000001">
    <property type="protein sequence ID" value="TYC46634.1"/>
    <property type="molecule type" value="Genomic_DNA"/>
</dbReference>
<evidence type="ECO:0000313" key="7">
    <source>
        <dbReference type="Proteomes" id="UP000442244"/>
    </source>
</evidence>
<organism evidence="6 7">
    <name type="scientific">Leuconostoc litchii</name>
    <dbReference type="NCBI Taxonomy" id="1981069"/>
    <lineage>
        <taxon>Bacteria</taxon>
        <taxon>Bacillati</taxon>
        <taxon>Bacillota</taxon>
        <taxon>Bacilli</taxon>
        <taxon>Lactobacillales</taxon>
        <taxon>Lactobacillaceae</taxon>
        <taxon>Leuconostoc</taxon>
    </lineage>
</organism>
<dbReference type="InterPro" id="IPR036926">
    <property type="entry name" value="Thymidate_synth/dCMP_Mease_sf"/>
</dbReference>
<dbReference type="InterPro" id="IPR023451">
    <property type="entry name" value="Thymidate_synth/dCMP_Mease_dom"/>
</dbReference>
<dbReference type="EC" id="2.1.1.45" evidence="1"/>
<feature type="domain" description="Thymidylate synthase/dCMP hydroxymethylase" evidence="5">
    <location>
        <begin position="10"/>
        <end position="230"/>
    </location>
</feature>
<dbReference type="InterPro" id="IPR000398">
    <property type="entry name" value="Thymidylate_synthase"/>
</dbReference>
<keyword evidence="2" id="KW-0489">Methyltransferase</keyword>
<sequence length="324" mass="38812">MKVYNNFNEAYVSILEEVYYHAEFFNQPRGFSSREKLGMNFKLNNPTQRIVLNSLRKTNIVFNIAEALWYLTGKNDLDFISYYNKRMPDYSMDNKTLTGTAYGTKIFNFNNQKTNQWQNVKEVLRQDPDSKRAVIQIFNADELMIKNNLDVSCTLALQFMIREKQLHMVAYMRANDAFRGIVSDTFSFTFMQEFMARELGIEVGNYYHQVGTMHIYEPDNQWAQHVMRQQDQTNFEQPIMPNGNNWPMLTELMKYEKMLRLNELTVDWQFIKNTGLSDYWRQILALFSIYQMIHYHKNIDIQLFKHLWPIYQYLLVNKWPTQLS</sequence>
<dbReference type="AlphaFoldDB" id="A0A6P2CM25"/>
<dbReference type="SUPFAM" id="SSF55831">
    <property type="entry name" value="Thymidylate synthase/dCMP hydroxymethylase"/>
    <property type="match status" value="1"/>
</dbReference>
<dbReference type="GO" id="GO:0006231">
    <property type="term" value="P:dTMP biosynthetic process"/>
    <property type="evidence" value="ECO:0007669"/>
    <property type="project" value="InterPro"/>
</dbReference>
<proteinExistence type="predicted"/>
<evidence type="ECO:0000313" key="6">
    <source>
        <dbReference type="EMBL" id="TYC46634.1"/>
    </source>
</evidence>
<keyword evidence="3" id="KW-0808">Transferase</keyword>
<keyword evidence="7" id="KW-1185">Reference proteome</keyword>
<dbReference type="Gene3D" id="3.30.572.10">
    <property type="entry name" value="Thymidylate synthase/dCMP hydroxymethylase domain"/>
    <property type="match status" value="1"/>
</dbReference>
<dbReference type="OrthoDB" id="7182974at2"/>
<dbReference type="PRINTS" id="PR00108">
    <property type="entry name" value="THYMDSNTHASE"/>
</dbReference>
<dbReference type="Pfam" id="PF00303">
    <property type="entry name" value="Thymidylat_synt"/>
    <property type="match status" value="1"/>
</dbReference>
<dbReference type="PANTHER" id="PTHR11548:SF9">
    <property type="entry name" value="THYMIDYLATE SYNTHASE"/>
    <property type="match status" value="1"/>
</dbReference>
<reference evidence="6 7" key="1">
    <citation type="submission" date="2019-01" db="EMBL/GenBank/DDBJ databases">
        <title>Leuconostoc litchii sp. nov., a novel lactic acid bacterium isolated from lychee.</title>
        <authorList>
            <person name="Wang L.-T."/>
        </authorList>
    </citation>
    <scope>NUCLEOTIDE SEQUENCE [LARGE SCALE GENOMIC DNA]</scope>
    <source>
        <strain evidence="6 7">MB7</strain>
    </source>
</reference>
<evidence type="ECO:0000259" key="5">
    <source>
        <dbReference type="Pfam" id="PF00303"/>
    </source>
</evidence>
<dbReference type="RefSeq" id="WP_148603750.1">
    <property type="nucleotide sequence ID" value="NZ_BSUV01000001.1"/>
</dbReference>